<dbReference type="SUPFAM" id="SSF51316">
    <property type="entry name" value="Mss4-like"/>
    <property type="match status" value="1"/>
</dbReference>
<feature type="compositionally biased region" description="Basic and acidic residues" evidence="5">
    <location>
        <begin position="703"/>
        <end position="726"/>
    </location>
</feature>
<feature type="region of interest" description="Disordered" evidence="5">
    <location>
        <begin position="597"/>
        <end position="830"/>
    </location>
</feature>
<comment type="caution">
    <text evidence="7">The sequence shown here is derived from an EMBL/GenBank/DDBJ whole genome shotgun (WGS) entry which is preliminary data.</text>
</comment>
<protein>
    <recommendedName>
        <fullName evidence="6">CENP-V/GFA domain-containing protein</fullName>
    </recommendedName>
</protein>
<feature type="compositionally biased region" description="Polar residues" evidence="5">
    <location>
        <begin position="379"/>
        <end position="401"/>
    </location>
</feature>
<evidence type="ECO:0000256" key="5">
    <source>
        <dbReference type="SAM" id="MobiDB-lite"/>
    </source>
</evidence>
<gene>
    <name evidence="7" type="ORF">B0A49_02484</name>
</gene>
<feature type="region of interest" description="Disordered" evidence="5">
    <location>
        <begin position="339"/>
        <end position="470"/>
    </location>
</feature>
<evidence type="ECO:0000313" key="7">
    <source>
        <dbReference type="EMBL" id="TKA79926.1"/>
    </source>
</evidence>
<feature type="region of interest" description="Disordered" evidence="5">
    <location>
        <begin position="846"/>
        <end position="910"/>
    </location>
</feature>
<dbReference type="Pfam" id="PF04828">
    <property type="entry name" value="GFA"/>
    <property type="match status" value="1"/>
</dbReference>
<dbReference type="Gene3D" id="3.40.50.12360">
    <property type="match status" value="1"/>
</dbReference>
<feature type="compositionally biased region" description="Polar residues" evidence="5">
    <location>
        <begin position="55"/>
        <end position="64"/>
    </location>
</feature>
<evidence type="ECO:0000256" key="3">
    <source>
        <dbReference type="ARBA" id="ARBA00022833"/>
    </source>
</evidence>
<feature type="compositionally biased region" description="Polar residues" evidence="5">
    <location>
        <begin position="408"/>
        <end position="427"/>
    </location>
</feature>
<dbReference type="PROSITE" id="PS51891">
    <property type="entry name" value="CENP_V_GFA"/>
    <property type="match status" value="1"/>
</dbReference>
<dbReference type="GO" id="GO:0046872">
    <property type="term" value="F:metal ion binding"/>
    <property type="evidence" value="ECO:0007669"/>
    <property type="project" value="UniProtKB-KW"/>
</dbReference>
<feature type="compositionally biased region" description="Acidic residues" evidence="5">
    <location>
        <begin position="215"/>
        <end position="224"/>
    </location>
</feature>
<feature type="compositionally biased region" description="Polar residues" evidence="5">
    <location>
        <begin position="813"/>
        <end position="829"/>
    </location>
</feature>
<feature type="region of interest" description="Disordered" evidence="5">
    <location>
        <begin position="214"/>
        <end position="319"/>
    </location>
</feature>
<feature type="compositionally biased region" description="Low complexity" evidence="5">
    <location>
        <begin position="275"/>
        <end position="284"/>
    </location>
</feature>
<feature type="region of interest" description="Disordered" evidence="5">
    <location>
        <begin position="1057"/>
        <end position="1084"/>
    </location>
</feature>
<dbReference type="InterPro" id="IPR038609">
    <property type="entry name" value="HDA1_su2/3_sf"/>
</dbReference>
<evidence type="ECO:0000259" key="6">
    <source>
        <dbReference type="PROSITE" id="PS51891"/>
    </source>
</evidence>
<evidence type="ECO:0000256" key="4">
    <source>
        <dbReference type="ARBA" id="ARBA00023239"/>
    </source>
</evidence>
<feature type="compositionally biased region" description="Polar residues" evidence="5">
    <location>
        <begin position="689"/>
        <end position="702"/>
    </location>
</feature>
<feature type="compositionally biased region" description="Polar residues" evidence="5">
    <location>
        <begin position="868"/>
        <end position="883"/>
    </location>
</feature>
<feature type="compositionally biased region" description="Polar residues" evidence="5">
    <location>
        <begin position="849"/>
        <end position="861"/>
    </location>
</feature>
<name>A0A4U0XTV6_9PEZI</name>
<comment type="similarity">
    <text evidence="1">Belongs to the Gfa family.</text>
</comment>
<proteinExistence type="inferred from homology"/>
<dbReference type="EMBL" id="NAJN01000078">
    <property type="protein sequence ID" value="TKA79926.1"/>
    <property type="molecule type" value="Genomic_DNA"/>
</dbReference>
<dbReference type="STRING" id="331657.A0A4U0XTV6"/>
<accession>A0A4U0XTV6</accession>
<feature type="region of interest" description="Disordered" evidence="5">
    <location>
        <begin position="1382"/>
        <end position="1473"/>
    </location>
</feature>
<dbReference type="Proteomes" id="UP000308768">
    <property type="component" value="Unassembled WGS sequence"/>
</dbReference>
<dbReference type="InterPro" id="IPR021006">
    <property type="entry name" value="Hda2/3"/>
</dbReference>
<dbReference type="InterPro" id="IPR006913">
    <property type="entry name" value="CENP-V/GFA"/>
</dbReference>
<feature type="compositionally biased region" description="Basic and acidic residues" evidence="5">
    <location>
        <begin position="229"/>
        <end position="256"/>
    </location>
</feature>
<feature type="compositionally biased region" description="Basic and acidic residues" evidence="5">
    <location>
        <begin position="614"/>
        <end position="625"/>
    </location>
</feature>
<sequence>MAVRLCTPRITSALHRLSSSSSTVRASTPLLTSRFSPRPSVTVSYLSAMDKSQARGESTTGQSEWKTRPPYRIHESNGDFDAKYDASCHCGKVKYQLSREEPLDSKLCHCTTCQTQHAAPFQWAAIFHKEDINFSHGHHDLEWSIEHKLPCKVRCSFCHSPIMDEGRNMILLFPSLIKFKNREEVAKFKPRLHMFYGQRVMDIPDGLPKWTGLNDESDLIEDSPPEQVRAMERKRQKEQTEKSKKAMEEEKKEDPKSSVTPKRPVKKQSRRIVDSSSPVVTTSSHVRKPEDPDSSDTSEPDSTLFVQDKESTSSVEESTHKLLGVVTSVPGSQFNRASYERIDSSHSALSSSSQAQPEASNTQASGPSKTVAVPEAANPVQTVDETTIAYSSGQPSFTQPTVVDRTIPDSQGLTGDSSLVLSTQSNEGNHHEADNGTQPTDAFESSAPPQDAHARADTNNHDGAVSSGNVVQSANAIDLSALQHDTHLGAPQADGIGQATEAENIARPAGAVGSSVPQHEYYRTTATENGTLDLPLIDVLDNDRAEEPLSTAVVEEKVLHSEGSRVETTDKLETFEGLPRLDFQLAVELRVLQEPHTSTIQQNQAPQEEAEALTPRKAEVEEEATRSQLRSQRSREQPASATLEETENSDAPDDSRTSTASLQEEPEREEIASNAQLPSVDGGEVAARESQSTSSVLYTSEQTPEKEQAPARETPKRLGVDEREANRPSTPRSRQGNDLDRGEEPQSHFGLVSQSTRSEDSEFQTQIPFVYSEPLPSSVLEEVPQRRTVDDGEPQDLQSQAPIIDQEEDTRPTGVNTQPRTTSAASGYQPSDAALSIIARDVSLADDFQPTQRTDQVSNTSSRDKGQEVSTTQSESDGGQNIVRSDDTRDRLETDRGGAGGTTLNVPSEVGQQASHDSFFAGEGEVSSQLPSAGAHVGLAGTEASKTASGALEHQGFSKLSDPRQVSAQSLHFLSTTEMATSESLVVSQDSSELPMTLPPTQHPETFSLGASCRLQVPSGLPSTPSAGVSSLQQPTSVVSEMSVAEREPLASMRMQVAKSGPTSRSPSVIPGRTSGRVSSRLSTQTQKSEKVEFVVAIDLKGKTRDQYRATVALKEKDIARLTGDSQIHEIERLFERLHNVVTNVDLESGPTQMDSFMQANWHLQSSRKFKFLLDLFEPLRSSDKHVVVFARPGPLMDFLENFLSQKSITYARPDALRSENYPESSLTVTIAPTSGEGSDVVIRRADLVIALDNTIDVTKRTVVNTRRNILKVGQLAPVISLVVLYSPEHIERCLPASLIGSERLKVLYSAVKKFRTDAGTLPFGSLTVEKVAAQVAKLLVEDLVAWSLPAVDDSRVLQFIDKERSSVVPTNITEHVEPAVSDARKTVAQKRPMQFDDGNPADSKRIKATPLPDADMSEPTTTPTADLATTPATINPSDLELTRISDSVVESISQASQPPPSVNDSDRHQLSPSIDDIDRRQLVPPHIDASEHQKLVDELAALRKQHAHDKAYFRQSLGKATARSHEWESAHREAQTSQEEQKREISKFRREQEEAAGAHAALLKRFETQATAVTNLKEERRTLNEELAAARQANLSEDAPHRMELELLKNEAAKHLYEKEKLERRLRSSETEKEFFRSSYQDASNKAAALAAENATLTQQVADLTRRVDSDIAKVHQMTHDNARWRMEEENRRLRQTIADRDELLAKKEADIAAATQGRRGTRGTSVPMSSRPGSAGVGTGSPRIRSRQGTPVSGIADAQVGRAQYPPQHPLRNLREE</sequence>
<feature type="region of interest" description="Disordered" evidence="5">
    <location>
        <begin position="47"/>
        <end position="70"/>
    </location>
</feature>
<keyword evidence="3" id="KW-0862">Zinc</keyword>
<feature type="region of interest" description="Disordered" evidence="5">
    <location>
        <begin position="1712"/>
        <end position="1779"/>
    </location>
</feature>
<reference evidence="7 8" key="1">
    <citation type="submission" date="2017-03" db="EMBL/GenBank/DDBJ databases">
        <title>Genomes of endolithic fungi from Antarctica.</title>
        <authorList>
            <person name="Coleine C."/>
            <person name="Masonjones S."/>
            <person name="Stajich J.E."/>
        </authorList>
    </citation>
    <scope>NUCLEOTIDE SEQUENCE [LARGE SCALE GENOMIC DNA]</scope>
    <source>
        <strain evidence="7 8">CCFEE 5187</strain>
    </source>
</reference>
<dbReference type="Gene3D" id="3.90.1590.10">
    <property type="entry name" value="glutathione-dependent formaldehyde- activating enzyme (gfa)"/>
    <property type="match status" value="1"/>
</dbReference>
<feature type="compositionally biased region" description="Low complexity" evidence="5">
    <location>
        <begin position="345"/>
        <end position="360"/>
    </location>
</feature>
<feature type="compositionally biased region" description="Low complexity" evidence="5">
    <location>
        <begin position="1420"/>
        <end position="1434"/>
    </location>
</feature>
<dbReference type="PANTHER" id="PTHR33337">
    <property type="entry name" value="GFA DOMAIN-CONTAINING PROTEIN"/>
    <property type="match status" value="1"/>
</dbReference>
<keyword evidence="8" id="KW-1185">Reference proteome</keyword>
<keyword evidence="4" id="KW-0456">Lyase</keyword>
<feature type="compositionally biased region" description="Polar residues" evidence="5">
    <location>
        <begin position="1445"/>
        <end position="1457"/>
    </location>
</feature>
<feature type="region of interest" description="Disordered" evidence="5">
    <location>
        <begin position="1526"/>
        <end position="1546"/>
    </location>
</feature>
<evidence type="ECO:0000256" key="1">
    <source>
        <dbReference type="ARBA" id="ARBA00005495"/>
    </source>
</evidence>
<dbReference type="Pfam" id="PF11496">
    <property type="entry name" value="HDA2-3"/>
    <property type="match status" value="1"/>
</dbReference>
<dbReference type="OrthoDB" id="9970124at2759"/>
<feature type="compositionally biased region" description="Polar residues" evidence="5">
    <location>
        <begin position="1724"/>
        <end position="1734"/>
    </location>
</feature>
<feature type="compositionally biased region" description="Basic and acidic residues" evidence="5">
    <location>
        <begin position="735"/>
        <end position="746"/>
    </location>
</feature>
<evidence type="ECO:0000256" key="2">
    <source>
        <dbReference type="ARBA" id="ARBA00022723"/>
    </source>
</evidence>
<feature type="compositionally biased region" description="Basic and acidic residues" evidence="5">
    <location>
        <begin position="884"/>
        <end position="896"/>
    </location>
</feature>
<keyword evidence="2" id="KW-0479">Metal-binding</keyword>
<evidence type="ECO:0000313" key="8">
    <source>
        <dbReference type="Proteomes" id="UP000308768"/>
    </source>
</evidence>
<dbReference type="GO" id="GO:0016846">
    <property type="term" value="F:carbon-sulfur lyase activity"/>
    <property type="evidence" value="ECO:0007669"/>
    <property type="project" value="InterPro"/>
</dbReference>
<feature type="domain" description="CENP-V/GFA" evidence="6">
    <location>
        <begin position="84"/>
        <end position="211"/>
    </location>
</feature>
<dbReference type="PANTHER" id="PTHR33337:SF40">
    <property type="entry name" value="CENP-V_GFA DOMAIN-CONTAINING PROTEIN-RELATED"/>
    <property type="match status" value="1"/>
</dbReference>
<dbReference type="GO" id="GO:0070823">
    <property type="term" value="C:HDA1 complex"/>
    <property type="evidence" value="ECO:0007669"/>
    <property type="project" value="InterPro"/>
</dbReference>
<organism evidence="7 8">
    <name type="scientific">Cryomyces minteri</name>
    <dbReference type="NCBI Taxonomy" id="331657"/>
    <lineage>
        <taxon>Eukaryota</taxon>
        <taxon>Fungi</taxon>
        <taxon>Dikarya</taxon>
        <taxon>Ascomycota</taxon>
        <taxon>Pezizomycotina</taxon>
        <taxon>Dothideomycetes</taxon>
        <taxon>Dothideomycetes incertae sedis</taxon>
        <taxon>Cryomyces</taxon>
    </lineage>
</organism>
<dbReference type="InterPro" id="IPR011057">
    <property type="entry name" value="Mss4-like_sf"/>
</dbReference>